<dbReference type="Gene3D" id="1.10.10.10">
    <property type="entry name" value="Winged helix-like DNA-binding domain superfamily/Winged helix DNA-binding domain"/>
    <property type="match status" value="1"/>
</dbReference>
<dbReference type="InterPro" id="IPR012942">
    <property type="entry name" value="SRR1-like"/>
</dbReference>
<proteinExistence type="inferred from homology"/>
<dbReference type="Proteomes" id="UP000677054">
    <property type="component" value="Unassembled WGS sequence"/>
</dbReference>
<dbReference type="FunFam" id="3.40.50.12390:FF:000002">
    <property type="entry name" value="5'-3' exoribonuclease 1"/>
    <property type="match status" value="1"/>
</dbReference>
<dbReference type="InterPro" id="IPR036388">
    <property type="entry name" value="WH-like_DNA-bd_sf"/>
</dbReference>
<evidence type="ECO:0000256" key="2">
    <source>
        <dbReference type="ARBA" id="ARBA00022722"/>
    </source>
</evidence>
<dbReference type="InterPro" id="IPR027073">
    <property type="entry name" value="5_3_exoribonuclease"/>
</dbReference>
<comment type="similarity">
    <text evidence="5">Belongs to the 5'-3' exonuclease family.</text>
</comment>
<dbReference type="GO" id="GO:0005634">
    <property type="term" value="C:nucleus"/>
    <property type="evidence" value="ECO:0007669"/>
    <property type="project" value="UniProtKB-SubCell"/>
</dbReference>
<keyword evidence="10" id="KW-1185">Reference proteome</keyword>
<dbReference type="EMBL" id="LR899765">
    <property type="protein sequence ID" value="CAD7242307.1"/>
    <property type="molecule type" value="Genomic_DNA"/>
</dbReference>
<dbReference type="Gene3D" id="3.40.50.12390">
    <property type="match status" value="1"/>
</dbReference>
<dbReference type="Pfam" id="PF17846">
    <property type="entry name" value="XRN_M"/>
    <property type="match status" value="1"/>
</dbReference>
<evidence type="ECO:0000259" key="7">
    <source>
        <dbReference type="Pfam" id="PF07985"/>
    </source>
</evidence>
<evidence type="ECO:0000259" key="6">
    <source>
        <dbReference type="Pfam" id="PF03159"/>
    </source>
</evidence>
<dbReference type="Pfam" id="PF03159">
    <property type="entry name" value="XRN_N"/>
    <property type="match status" value="1"/>
</dbReference>
<evidence type="ECO:0000256" key="1">
    <source>
        <dbReference type="ARBA" id="ARBA00004123"/>
    </source>
</evidence>
<dbReference type="CDD" id="cd18673">
    <property type="entry name" value="PIN_XRN1-2-like"/>
    <property type="match status" value="1"/>
</dbReference>
<name>A0A7R8X406_9CRUS</name>
<evidence type="ECO:0000256" key="3">
    <source>
        <dbReference type="ARBA" id="ARBA00022801"/>
    </source>
</evidence>
<dbReference type="InterPro" id="IPR041412">
    <property type="entry name" value="Xrn1_helical"/>
</dbReference>
<dbReference type="Pfam" id="PF13551">
    <property type="entry name" value="HTH_29"/>
    <property type="match status" value="1"/>
</dbReference>
<dbReference type="CDD" id="cd20271">
    <property type="entry name" value="Complex1_LYR_FMC1"/>
    <property type="match status" value="1"/>
</dbReference>
<keyword evidence="4" id="KW-0269">Exonuclease</keyword>
<dbReference type="PANTHER" id="PTHR12341">
    <property type="entry name" value="5'-&gt;3' EXORIBONUCLEASE"/>
    <property type="match status" value="1"/>
</dbReference>
<dbReference type="GO" id="GO:0003723">
    <property type="term" value="F:RNA binding"/>
    <property type="evidence" value="ECO:0007669"/>
    <property type="project" value="TreeGrafter"/>
</dbReference>
<keyword evidence="2" id="KW-0540">Nuclease</keyword>
<feature type="domain" description="SRR1-like" evidence="7">
    <location>
        <begin position="197"/>
        <end position="332"/>
    </location>
</feature>
<dbReference type="OrthoDB" id="372487at2759"/>
<feature type="domain" description="Xrn1 N-terminal" evidence="6">
    <location>
        <begin position="442"/>
        <end position="634"/>
    </location>
</feature>
<gene>
    <name evidence="9" type="ORF">DSTB1V02_LOCUS2276</name>
</gene>
<evidence type="ECO:0000313" key="10">
    <source>
        <dbReference type="Proteomes" id="UP000677054"/>
    </source>
</evidence>
<reference evidence="9" key="1">
    <citation type="submission" date="2020-11" db="EMBL/GenBank/DDBJ databases">
        <authorList>
            <person name="Tran Van P."/>
        </authorList>
    </citation>
    <scope>NUCLEOTIDE SEQUENCE</scope>
</reference>
<organism evidence="9">
    <name type="scientific">Darwinula stevensoni</name>
    <dbReference type="NCBI Taxonomy" id="69355"/>
    <lineage>
        <taxon>Eukaryota</taxon>
        <taxon>Metazoa</taxon>
        <taxon>Ecdysozoa</taxon>
        <taxon>Arthropoda</taxon>
        <taxon>Crustacea</taxon>
        <taxon>Oligostraca</taxon>
        <taxon>Ostracoda</taxon>
        <taxon>Podocopa</taxon>
        <taxon>Podocopida</taxon>
        <taxon>Darwinulocopina</taxon>
        <taxon>Darwinuloidea</taxon>
        <taxon>Darwinulidae</taxon>
        <taxon>Darwinula</taxon>
    </lineage>
</organism>
<feature type="non-terminal residue" evidence="9">
    <location>
        <position position="736"/>
    </location>
</feature>
<evidence type="ECO:0000313" key="9">
    <source>
        <dbReference type="EMBL" id="CAD7242307.1"/>
    </source>
</evidence>
<dbReference type="PANTHER" id="PTHR12341:SF7">
    <property type="entry name" value="5'-3' EXORIBONUCLEASE 1"/>
    <property type="match status" value="1"/>
</dbReference>
<dbReference type="EMBL" id="CAJPEV010000248">
    <property type="protein sequence ID" value="CAG0882952.1"/>
    <property type="molecule type" value="Genomic_DNA"/>
</dbReference>
<sequence>MQVCELPLEVRAKAVGMVEAGKSQREVARILGVHPASVNRWWKRHKAGESLQSKARSGRPKVCELPLEVRAKAVGMVEAGKSQREVARILGVHPASVNRCTFAVFRPLSEAVSELHVIPPKQSVNTTYYLENILQKSCLDALNRTARGGSILERRMVEKRLFKEREEKLRKSEFWKNFRQDFLLCLNVLGWTGRQVDLVSYGIGFLSKEHCVLDQLALACILQEELKGSHWSFDPAYTSQCLKILQDLHISVISENEQCKRLAENPSVFFLPHVDAALTNNLLWKNWTPQNLENLVVVATSFSTLTRRIPDRILERDLWFIKQASSICVEVPIKLSERKNMSRQVRLYRALTGEIKRRTPDGKLHSSPVYTYIKEQFCRHKVTDEVACKAKDQMLFLASTYHCYLNSTMRYIEIHETYHAKGERSVRETANLLGFKLPHDCIPEFDNLYLDMNGIIHVCSHPNDDDPHFRISEEKVVADIFHYIEVLFRIIRPKKVFYMAVDGVAPRAKMNQQRGRRFRSARAAEAVEKEALSRGETLPKEERFDSNCITPGTLFMARLHEQLKYFVVSKITYDPTWQGTPGEGEHKIMEFIRYIKSQTDYDPNTRHCLYGLDADLMMLGLCTHEPHFSLLREEILFGKQAKNKGRTALPEEATFHLLHLSLFREYLEHEFSALKTKLPFPFDLEKVIDDWILMCFLVGNDFLPHLPNMHIKNEALASLYKVYMDVLPTLTGKYIM</sequence>
<evidence type="ECO:0000256" key="4">
    <source>
        <dbReference type="ARBA" id="ARBA00022839"/>
    </source>
</evidence>
<evidence type="ECO:0000256" key="5">
    <source>
        <dbReference type="ARBA" id="ARBA00038299"/>
    </source>
</evidence>
<dbReference type="InterPro" id="IPR009057">
    <property type="entry name" value="Homeodomain-like_sf"/>
</dbReference>
<protein>
    <submittedName>
        <fullName evidence="9">Uncharacterized protein</fullName>
    </submittedName>
</protein>
<dbReference type="AlphaFoldDB" id="A0A7R8X406"/>
<dbReference type="GO" id="GO:0016075">
    <property type="term" value="P:rRNA catabolic process"/>
    <property type="evidence" value="ECO:0007669"/>
    <property type="project" value="TreeGrafter"/>
</dbReference>
<keyword evidence="3" id="KW-0378">Hydrolase</keyword>
<dbReference type="SUPFAM" id="SSF46689">
    <property type="entry name" value="Homeodomain-like"/>
    <property type="match status" value="1"/>
</dbReference>
<feature type="domain" description="Xrn1 helical" evidence="8">
    <location>
        <begin position="682"/>
        <end position="732"/>
    </location>
</feature>
<dbReference type="GO" id="GO:0004534">
    <property type="term" value="F:5'-3' RNA exonuclease activity"/>
    <property type="evidence" value="ECO:0007669"/>
    <property type="project" value="TreeGrafter"/>
</dbReference>
<comment type="subcellular location">
    <subcellularLocation>
        <location evidence="1">Nucleus</location>
    </subcellularLocation>
</comment>
<dbReference type="GO" id="GO:0000956">
    <property type="term" value="P:nuclear-transcribed mRNA catabolic process"/>
    <property type="evidence" value="ECO:0007669"/>
    <property type="project" value="TreeGrafter"/>
</dbReference>
<accession>A0A7R8X406</accession>
<dbReference type="Pfam" id="PF07985">
    <property type="entry name" value="SRR1"/>
    <property type="match status" value="1"/>
</dbReference>
<evidence type="ECO:0000259" key="8">
    <source>
        <dbReference type="Pfam" id="PF17846"/>
    </source>
</evidence>
<dbReference type="InterPro" id="IPR004859">
    <property type="entry name" value="Xrn1_N"/>
</dbReference>